<dbReference type="CDD" id="cd03181">
    <property type="entry name" value="GST_C_EF1Bgamma_like"/>
    <property type="match status" value="1"/>
</dbReference>
<dbReference type="PANTHER" id="PTHR43986">
    <property type="entry name" value="ELONGATION FACTOR 1-GAMMA"/>
    <property type="match status" value="1"/>
</dbReference>
<dbReference type="AlphaFoldDB" id="A0A8H7AZW4"/>
<dbReference type="Pfam" id="PF00043">
    <property type="entry name" value="GST_C"/>
    <property type="match status" value="1"/>
</dbReference>
<gene>
    <name evidence="5" type="ORF">GJ744_004500</name>
</gene>
<protein>
    <recommendedName>
        <fullName evidence="7">Glutathione S-transferase</fullName>
    </recommendedName>
</protein>
<accession>A0A8H7AZW4</accession>
<comment type="similarity">
    <text evidence="1 2">Belongs to the GST superfamily.</text>
</comment>
<dbReference type="FunFam" id="3.40.30.10:FF:000142">
    <property type="entry name" value="Elongation factor 1 gamma"/>
    <property type="match status" value="1"/>
</dbReference>
<dbReference type="Pfam" id="PF02798">
    <property type="entry name" value="GST_N"/>
    <property type="match status" value="1"/>
</dbReference>
<dbReference type="SUPFAM" id="SSF52833">
    <property type="entry name" value="Thioredoxin-like"/>
    <property type="match status" value="1"/>
</dbReference>
<dbReference type="PROSITE" id="PS50405">
    <property type="entry name" value="GST_CTER"/>
    <property type="match status" value="1"/>
</dbReference>
<dbReference type="InterPro" id="IPR036249">
    <property type="entry name" value="Thioredoxin-like_sf"/>
</dbReference>
<feature type="domain" description="GST C-terminal" evidence="4">
    <location>
        <begin position="88"/>
        <end position="213"/>
    </location>
</feature>
<evidence type="ECO:0000313" key="6">
    <source>
        <dbReference type="Proteomes" id="UP000606974"/>
    </source>
</evidence>
<dbReference type="InterPro" id="IPR040079">
    <property type="entry name" value="Glutathione_S-Trfase"/>
</dbReference>
<evidence type="ECO:0000256" key="2">
    <source>
        <dbReference type="RuleBase" id="RU003494"/>
    </source>
</evidence>
<dbReference type="Gene3D" id="3.40.30.10">
    <property type="entry name" value="Glutaredoxin"/>
    <property type="match status" value="1"/>
</dbReference>
<dbReference type="GO" id="GO:0005737">
    <property type="term" value="C:cytoplasm"/>
    <property type="evidence" value="ECO:0007669"/>
    <property type="project" value="TreeGrafter"/>
</dbReference>
<organism evidence="5 6">
    <name type="scientific">Endocarpon pusillum</name>
    <dbReference type="NCBI Taxonomy" id="364733"/>
    <lineage>
        <taxon>Eukaryota</taxon>
        <taxon>Fungi</taxon>
        <taxon>Dikarya</taxon>
        <taxon>Ascomycota</taxon>
        <taxon>Pezizomycotina</taxon>
        <taxon>Eurotiomycetes</taxon>
        <taxon>Chaetothyriomycetidae</taxon>
        <taxon>Verrucariales</taxon>
        <taxon>Verrucariaceae</taxon>
        <taxon>Endocarpon</taxon>
    </lineage>
</organism>
<dbReference type="PROSITE" id="PS50404">
    <property type="entry name" value="GST_NTER"/>
    <property type="match status" value="1"/>
</dbReference>
<dbReference type="SUPFAM" id="SSF47616">
    <property type="entry name" value="GST C-terminal domain-like"/>
    <property type="match status" value="1"/>
</dbReference>
<dbReference type="InterPro" id="IPR050802">
    <property type="entry name" value="EF-GSTs"/>
</dbReference>
<dbReference type="Gene3D" id="1.20.1050.10">
    <property type="match status" value="1"/>
</dbReference>
<dbReference type="EMBL" id="JAACFV010000002">
    <property type="protein sequence ID" value="KAF7514175.1"/>
    <property type="molecule type" value="Genomic_DNA"/>
</dbReference>
<reference evidence="5" key="1">
    <citation type="submission" date="2020-02" db="EMBL/GenBank/DDBJ databases">
        <authorList>
            <person name="Palmer J.M."/>
        </authorList>
    </citation>
    <scope>NUCLEOTIDE SEQUENCE</scope>
    <source>
        <strain evidence="5">EPUS1.4</strain>
        <tissue evidence="5">Thallus</tissue>
    </source>
</reference>
<dbReference type="Proteomes" id="UP000606974">
    <property type="component" value="Unassembled WGS sequence"/>
</dbReference>
<dbReference type="InterPro" id="IPR004046">
    <property type="entry name" value="GST_C"/>
</dbReference>
<dbReference type="CDD" id="cd03044">
    <property type="entry name" value="GST_N_EF1Bgamma"/>
    <property type="match status" value="1"/>
</dbReference>
<sequence>MSFGTIYTHKPNPRTTAILAIAKAHGLKLDIIYAERENKENYEKLLQVNPLGQVPTFVGADGHVLTESIAIALYITSQSDTTTLLGSSRRDYYEILKWMCLAISDLLPAIGGVVLPLIGKHLVVRKNSEDCLRALYADCKLLENHLQKNKYLVGDRLTLADLFTVGNIQFAFVVLHKVLHAEYPRLTEWFNEIYEMPMFKDVAGDLHLADMPIPTLPEDK</sequence>
<evidence type="ECO:0000256" key="1">
    <source>
        <dbReference type="ARBA" id="ARBA00007409"/>
    </source>
</evidence>
<comment type="caution">
    <text evidence="5">The sequence shown here is derived from an EMBL/GenBank/DDBJ whole genome shotgun (WGS) entry which is preliminary data.</text>
</comment>
<evidence type="ECO:0000259" key="3">
    <source>
        <dbReference type="PROSITE" id="PS50404"/>
    </source>
</evidence>
<evidence type="ECO:0000259" key="4">
    <source>
        <dbReference type="PROSITE" id="PS50405"/>
    </source>
</evidence>
<evidence type="ECO:0008006" key="7">
    <source>
        <dbReference type="Google" id="ProtNLM"/>
    </source>
</evidence>
<keyword evidence="6" id="KW-1185">Reference proteome</keyword>
<dbReference type="PANTHER" id="PTHR43986:SF1">
    <property type="entry name" value="ELONGATION FACTOR 1-GAMMA"/>
    <property type="match status" value="1"/>
</dbReference>
<evidence type="ECO:0000313" key="5">
    <source>
        <dbReference type="EMBL" id="KAF7514175.1"/>
    </source>
</evidence>
<dbReference type="InterPro" id="IPR010987">
    <property type="entry name" value="Glutathione-S-Trfase_C-like"/>
</dbReference>
<dbReference type="InterPro" id="IPR036282">
    <property type="entry name" value="Glutathione-S-Trfase_C_sf"/>
</dbReference>
<feature type="domain" description="GST N-terminal" evidence="3">
    <location>
        <begin position="2"/>
        <end position="83"/>
    </location>
</feature>
<dbReference type="SFLD" id="SFLDG00358">
    <property type="entry name" value="Main_(cytGST)"/>
    <property type="match status" value="1"/>
</dbReference>
<proteinExistence type="inferred from homology"/>
<name>A0A8H7AZW4_9EURO</name>
<dbReference type="InterPro" id="IPR004045">
    <property type="entry name" value="Glutathione_S-Trfase_N"/>
</dbReference>
<dbReference type="SFLD" id="SFLDS00019">
    <property type="entry name" value="Glutathione_Transferase_(cytos"/>
    <property type="match status" value="1"/>
</dbReference>
<dbReference type="OrthoDB" id="249703at2759"/>
<dbReference type="GO" id="GO:0005634">
    <property type="term" value="C:nucleus"/>
    <property type="evidence" value="ECO:0007669"/>
    <property type="project" value="TreeGrafter"/>
</dbReference>
<dbReference type="FunFam" id="1.20.1050.10:FF:000006">
    <property type="entry name" value="Elongation factor 1 gamma"/>
    <property type="match status" value="1"/>
</dbReference>